<proteinExistence type="predicted"/>
<evidence type="ECO:0000313" key="3">
    <source>
        <dbReference type="Proteomes" id="UP000229307"/>
    </source>
</evidence>
<evidence type="ECO:0000256" key="1">
    <source>
        <dbReference type="SAM" id="Phobius"/>
    </source>
</evidence>
<sequence length="145" mass="16918">MPALGLMVYVLFLALILALWEIQIEGKNGWAEKLPCWRNEKFSMGGRPLTGYHIFLALFVITFIHITFLFARWNIRRELFTAGLIIELFLAEDFLWFALNPDYGIRKFRKGGIWWHKAWIGPVPSMYVYLGIPAAIIFFLTFNSV</sequence>
<feature type="transmembrane region" description="Helical" evidence="1">
    <location>
        <begin position="79"/>
        <end position="99"/>
    </location>
</feature>
<keyword evidence="1" id="KW-0472">Membrane</keyword>
<organism evidence="2 3">
    <name type="scientific">Candidatus Desantisbacteria bacterium CG_4_10_14_0_8_um_filter_48_22</name>
    <dbReference type="NCBI Taxonomy" id="1974543"/>
    <lineage>
        <taxon>Bacteria</taxon>
        <taxon>Candidatus Desantisiibacteriota</taxon>
    </lineage>
</organism>
<comment type="caution">
    <text evidence="2">The sequence shown here is derived from an EMBL/GenBank/DDBJ whole genome shotgun (WGS) entry which is preliminary data.</text>
</comment>
<protein>
    <submittedName>
        <fullName evidence="2">Uncharacterized protein</fullName>
    </submittedName>
</protein>
<name>A0A2M7S529_9BACT</name>
<feature type="transmembrane region" description="Helical" evidence="1">
    <location>
        <begin position="52"/>
        <end position="72"/>
    </location>
</feature>
<dbReference type="Proteomes" id="UP000229307">
    <property type="component" value="Unassembled WGS sequence"/>
</dbReference>
<accession>A0A2M7S529</accession>
<dbReference type="EMBL" id="PFMR01000338">
    <property type="protein sequence ID" value="PIZ14539.1"/>
    <property type="molecule type" value="Genomic_DNA"/>
</dbReference>
<evidence type="ECO:0000313" key="2">
    <source>
        <dbReference type="EMBL" id="PIZ14539.1"/>
    </source>
</evidence>
<reference evidence="3" key="1">
    <citation type="submission" date="2017-09" db="EMBL/GenBank/DDBJ databases">
        <title>Depth-based differentiation of microbial function through sediment-hosted aquifers and enrichment of novel symbionts in the deep terrestrial subsurface.</title>
        <authorList>
            <person name="Probst A.J."/>
            <person name="Ladd B."/>
            <person name="Jarett J.K."/>
            <person name="Geller-Mcgrath D.E."/>
            <person name="Sieber C.M.K."/>
            <person name="Emerson J.B."/>
            <person name="Anantharaman K."/>
            <person name="Thomas B.C."/>
            <person name="Malmstrom R."/>
            <person name="Stieglmeier M."/>
            <person name="Klingl A."/>
            <person name="Woyke T."/>
            <person name="Ryan C.M."/>
            <person name="Banfield J.F."/>
        </authorList>
    </citation>
    <scope>NUCLEOTIDE SEQUENCE [LARGE SCALE GENOMIC DNA]</scope>
</reference>
<gene>
    <name evidence="2" type="ORF">COY52_12195</name>
</gene>
<feature type="transmembrane region" description="Helical" evidence="1">
    <location>
        <begin position="119"/>
        <end position="142"/>
    </location>
</feature>
<keyword evidence="1" id="KW-0812">Transmembrane</keyword>
<dbReference type="AlphaFoldDB" id="A0A2M7S529"/>
<keyword evidence="1" id="KW-1133">Transmembrane helix</keyword>